<sequence length="328" mass="37096">MELNNNSRVGIVGLGLMGSSIATALLINGQKVVALAPIISDTNQTAPDRIMHSLEESYREGLSTIPAKDLFQNITFTSDYADLKPCWLVMECVLENLEIKQDVYRKIESSVSNKVIIASNTSAIPISMLQNYLRVPQRFFGMHWAEPAYTSRFLEIICGEKSPLEVGEQLYVIAKNWGKEPTLVRKDIRGFITNRIMYAMYREAFHLVENGYATIEDVDRACKNDGGHWMTFCGLFRYMDLTGLQAYHSVMKGLFPELSNQTTVPKLIDDVAKEGGNGISNGKGFYDYSPEEAKEWERTFEKFSFDINRLSLEYADKTTDISSVKVKK</sequence>
<proteinExistence type="inferred from homology"/>
<dbReference type="Gene3D" id="3.40.50.720">
    <property type="entry name" value="NAD(P)-binding Rossmann-like Domain"/>
    <property type="match status" value="1"/>
</dbReference>
<gene>
    <name evidence="6" type="ORF">D7Z94_07770</name>
</gene>
<dbReference type="InterPro" id="IPR036291">
    <property type="entry name" value="NAD(P)-bd_dom_sf"/>
</dbReference>
<organism evidence="6 7">
    <name type="scientific">Ulvibacterium marinum</name>
    <dbReference type="NCBI Taxonomy" id="2419782"/>
    <lineage>
        <taxon>Bacteria</taxon>
        <taxon>Pseudomonadati</taxon>
        <taxon>Bacteroidota</taxon>
        <taxon>Flavobacteriia</taxon>
        <taxon>Flavobacteriales</taxon>
        <taxon>Flavobacteriaceae</taxon>
        <taxon>Ulvibacterium</taxon>
    </lineage>
</organism>
<accession>A0A3B0C5L6</accession>
<dbReference type="InterPro" id="IPR022694">
    <property type="entry name" value="3-OHacyl-CoA_DH"/>
</dbReference>
<name>A0A3B0C5L6_9FLAO</name>
<evidence type="ECO:0000256" key="3">
    <source>
        <dbReference type="PIRSR" id="PIRSR000105-1"/>
    </source>
</evidence>
<evidence type="ECO:0000313" key="6">
    <source>
        <dbReference type="EMBL" id="RKN80852.1"/>
    </source>
</evidence>
<evidence type="ECO:0000256" key="1">
    <source>
        <dbReference type="ARBA" id="ARBA00009463"/>
    </source>
</evidence>
<dbReference type="SUPFAM" id="SSF48179">
    <property type="entry name" value="6-phosphogluconate dehydrogenase C-terminal domain-like"/>
    <property type="match status" value="1"/>
</dbReference>
<dbReference type="InterPro" id="IPR006176">
    <property type="entry name" value="3-OHacyl-CoA_DH_NAD-bd"/>
</dbReference>
<evidence type="ECO:0000313" key="7">
    <source>
        <dbReference type="Proteomes" id="UP000276603"/>
    </source>
</evidence>
<dbReference type="InterPro" id="IPR006180">
    <property type="entry name" value="3-OHacyl-CoA_DH_CS"/>
</dbReference>
<dbReference type="RefSeq" id="WP_120711008.1">
    <property type="nucleotide sequence ID" value="NZ_RBCJ01000002.1"/>
</dbReference>
<keyword evidence="2" id="KW-0560">Oxidoreductase</keyword>
<keyword evidence="7" id="KW-1185">Reference proteome</keyword>
<evidence type="ECO:0000256" key="2">
    <source>
        <dbReference type="ARBA" id="ARBA00023002"/>
    </source>
</evidence>
<dbReference type="GO" id="GO:0070403">
    <property type="term" value="F:NAD+ binding"/>
    <property type="evidence" value="ECO:0007669"/>
    <property type="project" value="InterPro"/>
</dbReference>
<dbReference type="AlphaFoldDB" id="A0A3B0C5L6"/>
<feature type="site" description="Important for catalytic activity" evidence="3">
    <location>
        <position position="143"/>
    </location>
</feature>
<feature type="domain" description="3-hydroxyacyl-CoA dehydrogenase NAD binding" evidence="5">
    <location>
        <begin position="9"/>
        <end position="187"/>
    </location>
</feature>
<comment type="similarity">
    <text evidence="1">Belongs to the 3-hydroxyacyl-CoA dehydrogenase family.</text>
</comment>
<dbReference type="SUPFAM" id="SSF51735">
    <property type="entry name" value="NAD(P)-binding Rossmann-fold domains"/>
    <property type="match status" value="1"/>
</dbReference>
<feature type="domain" description="3-hydroxyacyl-CoA dehydrogenase C-terminal" evidence="4">
    <location>
        <begin position="190"/>
        <end position="288"/>
    </location>
</feature>
<dbReference type="Gene3D" id="1.10.1040.10">
    <property type="entry name" value="N-(1-d-carboxylethyl)-l-norvaline Dehydrogenase, domain 2"/>
    <property type="match status" value="1"/>
</dbReference>
<reference evidence="6 7" key="1">
    <citation type="submission" date="2018-10" db="EMBL/GenBank/DDBJ databases">
        <title>Ulvibacterium marinum gen. nov., sp. nov., a novel marine bacterium of the family Flavobacteriaceae, isolated from a culture of the green alga Ulva prolifera.</title>
        <authorList>
            <person name="Zhang Z."/>
        </authorList>
    </citation>
    <scope>NUCLEOTIDE SEQUENCE [LARGE SCALE GENOMIC DNA]</scope>
    <source>
        <strain evidence="6 7">CCMM003</strain>
    </source>
</reference>
<protein>
    <submittedName>
        <fullName evidence="6">3-hydroxyacyl-CoA dehydrogenase family protein</fullName>
    </submittedName>
</protein>
<dbReference type="InterPro" id="IPR006108">
    <property type="entry name" value="3HC_DH_C"/>
</dbReference>
<dbReference type="Pfam" id="PF00725">
    <property type="entry name" value="3HCDH"/>
    <property type="match status" value="1"/>
</dbReference>
<dbReference type="GO" id="GO:0006631">
    <property type="term" value="P:fatty acid metabolic process"/>
    <property type="evidence" value="ECO:0007669"/>
    <property type="project" value="InterPro"/>
</dbReference>
<evidence type="ECO:0000259" key="4">
    <source>
        <dbReference type="Pfam" id="PF00725"/>
    </source>
</evidence>
<dbReference type="Pfam" id="PF02737">
    <property type="entry name" value="3HCDH_N"/>
    <property type="match status" value="1"/>
</dbReference>
<dbReference type="GO" id="GO:0016616">
    <property type="term" value="F:oxidoreductase activity, acting on the CH-OH group of donors, NAD or NADP as acceptor"/>
    <property type="evidence" value="ECO:0007669"/>
    <property type="project" value="InterPro"/>
</dbReference>
<dbReference type="PANTHER" id="PTHR48075">
    <property type="entry name" value="3-HYDROXYACYL-COA DEHYDROGENASE FAMILY PROTEIN"/>
    <property type="match status" value="1"/>
</dbReference>
<dbReference type="PIRSF" id="PIRSF000105">
    <property type="entry name" value="HCDH"/>
    <property type="match status" value="1"/>
</dbReference>
<evidence type="ECO:0000259" key="5">
    <source>
        <dbReference type="Pfam" id="PF02737"/>
    </source>
</evidence>
<dbReference type="EMBL" id="RBCJ01000002">
    <property type="protein sequence ID" value="RKN80852.1"/>
    <property type="molecule type" value="Genomic_DNA"/>
</dbReference>
<dbReference type="OrthoDB" id="1413254at2"/>
<dbReference type="PANTHER" id="PTHR48075:SF5">
    <property type="entry name" value="3-HYDROXYBUTYRYL-COA DEHYDROGENASE"/>
    <property type="match status" value="1"/>
</dbReference>
<dbReference type="InterPro" id="IPR008927">
    <property type="entry name" value="6-PGluconate_DH-like_C_sf"/>
</dbReference>
<dbReference type="Proteomes" id="UP000276603">
    <property type="component" value="Unassembled WGS sequence"/>
</dbReference>
<dbReference type="PROSITE" id="PS00067">
    <property type="entry name" value="3HCDH"/>
    <property type="match status" value="1"/>
</dbReference>
<dbReference type="InterPro" id="IPR013328">
    <property type="entry name" value="6PGD_dom2"/>
</dbReference>
<comment type="caution">
    <text evidence="6">The sequence shown here is derived from an EMBL/GenBank/DDBJ whole genome shotgun (WGS) entry which is preliminary data.</text>
</comment>